<sequence length="348" mass="38625">MLQDLDKTQNKTGCKMTHDFIINTENVNEYKYRILTDGIDYTQYMRNPVVLFMHEREFEKKEDGKGSAVIGRCLKIYKKDTDLVATIEFDEKDEFAQKIAGKVERGYIRMASMYADVKATSSDTELVLPGQVYETVTACKLVEISIVDIGGNDDAIKLSKDGKPVQLQKVKLENDRNMSHLKTIALALALSADSTEDTVLKEVQGLKLAKETAEKEASDLKVKLKGIQTAEATALVEKAVSLGLIPEALKQTQINAFESDFDGQKVTLSKLISDKEAEGGQAATHQTVKEVVLGGKGSGNGAGTQEETFDYLQKFDTVKLRKIKEENPEQYAKLAKDYANGVRHVEKK</sequence>
<gene>
    <name evidence="2" type="ORF">WFZ85_07400</name>
</gene>
<keyword evidence="1" id="KW-0175">Coiled coil</keyword>
<proteinExistence type="predicted"/>
<dbReference type="RefSeq" id="WP_245745617.1">
    <property type="nucleotide sequence ID" value="NZ_JBCGDO010000007.1"/>
</dbReference>
<reference evidence="2 3" key="1">
    <citation type="submission" date="2024-03" db="EMBL/GenBank/DDBJ databases">
        <title>Two novel species of the genus Flavobacterium exhibiting potentially degradation of complex polysaccharides.</title>
        <authorList>
            <person name="Lian X."/>
        </authorList>
    </citation>
    <scope>NUCLEOTIDE SEQUENCE [LARGE SCALE GENOMIC DNA]</scope>
    <source>
        <strain evidence="3">j3</strain>
    </source>
</reference>
<organism evidence="2 3">
    <name type="scientific">Flavobacterium aureirubrum</name>
    <dbReference type="NCBI Taxonomy" id="3133147"/>
    <lineage>
        <taxon>Bacteria</taxon>
        <taxon>Pseudomonadati</taxon>
        <taxon>Bacteroidota</taxon>
        <taxon>Flavobacteriia</taxon>
        <taxon>Flavobacteriales</taxon>
        <taxon>Flavobacteriaceae</taxon>
        <taxon>Flavobacterium</taxon>
    </lineage>
</organism>
<accession>A0ABU9N781</accession>
<evidence type="ECO:0000313" key="3">
    <source>
        <dbReference type="Proteomes" id="UP001460072"/>
    </source>
</evidence>
<dbReference type="Proteomes" id="UP001460072">
    <property type="component" value="Unassembled WGS sequence"/>
</dbReference>
<feature type="coiled-coil region" evidence="1">
    <location>
        <begin position="203"/>
        <end position="230"/>
    </location>
</feature>
<dbReference type="EMBL" id="JBCGDO010000007">
    <property type="protein sequence ID" value="MEM0542438.1"/>
    <property type="molecule type" value="Genomic_DNA"/>
</dbReference>
<protein>
    <recommendedName>
        <fullName evidence="4">Prohead serine protease</fullName>
    </recommendedName>
</protein>
<keyword evidence="3" id="KW-1185">Reference proteome</keyword>
<evidence type="ECO:0000313" key="2">
    <source>
        <dbReference type="EMBL" id="MEM0542438.1"/>
    </source>
</evidence>
<name>A0ABU9N781_9FLAO</name>
<evidence type="ECO:0008006" key="4">
    <source>
        <dbReference type="Google" id="ProtNLM"/>
    </source>
</evidence>
<evidence type="ECO:0000256" key="1">
    <source>
        <dbReference type="SAM" id="Coils"/>
    </source>
</evidence>
<comment type="caution">
    <text evidence="2">The sequence shown here is derived from an EMBL/GenBank/DDBJ whole genome shotgun (WGS) entry which is preliminary data.</text>
</comment>